<gene>
    <name evidence="9" type="ORF">QFZ26_000205</name>
</gene>
<feature type="compositionally biased region" description="Polar residues" evidence="7">
    <location>
        <begin position="1"/>
        <end position="10"/>
    </location>
</feature>
<evidence type="ECO:0000256" key="3">
    <source>
        <dbReference type="ARBA" id="ARBA00022960"/>
    </source>
</evidence>
<dbReference type="Pfam" id="PF13480">
    <property type="entry name" value="Acetyltransf_6"/>
    <property type="match status" value="1"/>
</dbReference>
<evidence type="ECO:0000259" key="8">
    <source>
        <dbReference type="Pfam" id="PF13480"/>
    </source>
</evidence>
<dbReference type="PROSITE" id="PS51191">
    <property type="entry name" value="FEMABX"/>
    <property type="match status" value="1"/>
</dbReference>
<keyword evidence="10" id="KW-1185">Reference proteome</keyword>
<comment type="similarity">
    <text evidence="1">Belongs to the FemABX family.</text>
</comment>
<feature type="region of interest" description="Disordered" evidence="7">
    <location>
        <begin position="1"/>
        <end position="29"/>
    </location>
</feature>
<proteinExistence type="inferred from homology"/>
<reference evidence="9 10" key="1">
    <citation type="submission" date="2023-07" db="EMBL/GenBank/DDBJ databases">
        <title>Comparative genomics of wheat-associated soil bacteria to identify genetic determinants of phenazine resistance.</title>
        <authorList>
            <person name="Mouncey N."/>
        </authorList>
    </citation>
    <scope>NUCLEOTIDE SEQUENCE [LARGE SCALE GENOMIC DNA]</scope>
    <source>
        <strain evidence="9 10">V3I3</strain>
    </source>
</reference>
<protein>
    <submittedName>
        <fullName evidence="9">Serine/alanine adding enzyme</fullName>
        <ecNumber evidence="9">2.3.2.10</ecNumber>
    </submittedName>
</protein>
<evidence type="ECO:0000256" key="6">
    <source>
        <dbReference type="ARBA" id="ARBA00023316"/>
    </source>
</evidence>
<comment type="caution">
    <text evidence="9">The sequence shown here is derived from an EMBL/GenBank/DDBJ whole genome shotgun (WGS) entry which is preliminary data.</text>
</comment>
<evidence type="ECO:0000313" key="9">
    <source>
        <dbReference type="EMBL" id="MDQ0892650.1"/>
    </source>
</evidence>
<evidence type="ECO:0000256" key="1">
    <source>
        <dbReference type="ARBA" id="ARBA00009943"/>
    </source>
</evidence>
<sequence>MRAVRSVQSVAATTPTKPTPPTPAPRRQGVAAEWDDRVLSSHSRPHFMQSSTWERVRTAGPWHVVRREFGSGREHPALVFERHVEGVGVLEHVPRLSGLGPGDVEAFTDRVRAERGVAFASKVEVYQPRDEALIAAFAAAGWLPTRASQYRHAVVVEPAVGEERLLAAMKSRARAEIRAAERNGVVAGRVELSEENRSRMLDLMRETEERSGAFFRTGDYAERVWTAFADDDRGHLYFATHEGRVVAGAFVARFGPTAWYKDGGSLRDQPQLMASRLLQWSIMCDLAATGIERYDLGHVPSPSEPEAPGRGLLIFKRAFASEVVEYMPAFFLAHEPGADDWRRGERDFLADYHRRTGDYWY</sequence>
<dbReference type="InterPro" id="IPR003447">
    <property type="entry name" value="FEMABX"/>
</dbReference>
<accession>A0ABU0R3J7</accession>
<keyword evidence="6" id="KW-0961">Cell wall biogenesis/degradation</keyword>
<dbReference type="SUPFAM" id="SSF55729">
    <property type="entry name" value="Acyl-CoA N-acyltransferases (Nat)"/>
    <property type="match status" value="1"/>
</dbReference>
<organism evidence="9 10">
    <name type="scientific">Agromyces ramosus</name>
    <dbReference type="NCBI Taxonomy" id="33879"/>
    <lineage>
        <taxon>Bacteria</taxon>
        <taxon>Bacillati</taxon>
        <taxon>Actinomycetota</taxon>
        <taxon>Actinomycetes</taxon>
        <taxon>Micrococcales</taxon>
        <taxon>Microbacteriaceae</taxon>
        <taxon>Agromyces</taxon>
    </lineage>
</organism>
<evidence type="ECO:0000313" key="10">
    <source>
        <dbReference type="Proteomes" id="UP001239083"/>
    </source>
</evidence>
<dbReference type="InterPro" id="IPR050644">
    <property type="entry name" value="PG_Glycine_Bridge_Synth"/>
</dbReference>
<dbReference type="GO" id="GO:0047206">
    <property type="term" value="F:UDP-N-acetylmuramoylpentapeptide-lysine N6-alanyltransferase activity"/>
    <property type="evidence" value="ECO:0007669"/>
    <property type="project" value="UniProtKB-EC"/>
</dbReference>
<dbReference type="Gene3D" id="3.40.630.30">
    <property type="match status" value="1"/>
</dbReference>
<evidence type="ECO:0000256" key="5">
    <source>
        <dbReference type="ARBA" id="ARBA00023315"/>
    </source>
</evidence>
<name>A0ABU0R3J7_9MICO</name>
<dbReference type="PANTHER" id="PTHR36174">
    <property type="entry name" value="LIPID II:GLYCINE GLYCYLTRANSFERASE"/>
    <property type="match status" value="1"/>
</dbReference>
<dbReference type="InterPro" id="IPR016181">
    <property type="entry name" value="Acyl_CoA_acyltransferase"/>
</dbReference>
<evidence type="ECO:0000256" key="7">
    <source>
        <dbReference type="SAM" id="MobiDB-lite"/>
    </source>
</evidence>
<feature type="domain" description="BioF2-like acetyltransferase" evidence="8">
    <location>
        <begin position="170"/>
        <end position="298"/>
    </location>
</feature>
<dbReference type="PANTHER" id="PTHR36174:SF1">
    <property type="entry name" value="LIPID II:GLYCINE GLYCYLTRANSFERASE"/>
    <property type="match status" value="1"/>
</dbReference>
<keyword evidence="2 9" id="KW-0808">Transferase</keyword>
<keyword evidence="4" id="KW-0573">Peptidoglycan synthesis</keyword>
<dbReference type="EC" id="2.3.2.10" evidence="9"/>
<dbReference type="EMBL" id="JAUSYY010000001">
    <property type="protein sequence ID" value="MDQ0892650.1"/>
    <property type="molecule type" value="Genomic_DNA"/>
</dbReference>
<keyword evidence="5 9" id="KW-0012">Acyltransferase</keyword>
<dbReference type="Proteomes" id="UP001239083">
    <property type="component" value="Unassembled WGS sequence"/>
</dbReference>
<dbReference type="InterPro" id="IPR038740">
    <property type="entry name" value="BioF2-like_GNAT_dom"/>
</dbReference>
<keyword evidence="3" id="KW-0133">Cell shape</keyword>
<evidence type="ECO:0000256" key="4">
    <source>
        <dbReference type="ARBA" id="ARBA00022984"/>
    </source>
</evidence>
<evidence type="ECO:0000256" key="2">
    <source>
        <dbReference type="ARBA" id="ARBA00022679"/>
    </source>
</evidence>